<dbReference type="EMBL" id="CP129013">
    <property type="protein sequence ID" value="WLR43245.1"/>
    <property type="molecule type" value="Genomic_DNA"/>
</dbReference>
<organism evidence="1 2">
    <name type="scientific">Bacillus carboniphilus</name>
    <dbReference type="NCBI Taxonomy" id="86663"/>
    <lineage>
        <taxon>Bacteria</taxon>
        <taxon>Bacillati</taxon>
        <taxon>Bacillota</taxon>
        <taxon>Bacilli</taxon>
        <taxon>Bacillales</taxon>
        <taxon>Bacillaceae</taxon>
        <taxon>Bacillus</taxon>
    </lineage>
</organism>
<gene>
    <name evidence="1" type="ORF">LC087_03355</name>
</gene>
<sequence length="109" mass="11835">MANPPLPNTFVQVEDSSSNTINIYVGESGSNRVYQIQDNRTTESLSLITNLTVGGFNSGFLALSPDTNWLVTSNSGNNTASYIRLTSFYIFNKYSTGSGPEVLVITDPM</sequence>
<dbReference type="Proteomes" id="UP001197974">
    <property type="component" value="Chromosome"/>
</dbReference>
<dbReference type="Gene3D" id="2.130.10.10">
    <property type="entry name" value="YVTN repeat-like/Quinoprotein amine dehydrogenase"/>
    <property type="match status" value="1"/>
</dbReference>
<name>A0ABY9JXS5_9BACI</name>
<dbReference type="SUPFAM" id="SSF50974">
    <property type="entry name" value="Nitrous oxide reductase, N-terminal domain"/>
    <property type="match status" value="1"/>
</dbReference>
<dbReference type="InterPro" id="IPR015943">
    <property type="entry name" value="WD40/YVTN_repeat-like_dom_sf"/>
</dbReference>
<evidence type="ECO:0000313" key="2">
    <source>
        <dbReference type="Proteomes" id="UP001197974"/>
    </source>
</evidence>
<dbReference type="RefSeq" id="WP_306020005.1">
    <property type="nucleotide sequence ID" value="NZ_CP129013.1"/>
</dbReference>
<reference evidence="1 2" key="1">
    <citation type="submission" date="2023-06" db="EMBL/GenBank/DDBJ databases">
        <title>Five Gram-positive bacteria isolated from mangrove sediments in Shenzhen, Guangdong, China.</title>
        <authorList>
            <person name="Yu S."/>
            <person name="Zheng W."/>
            <person name="Huang Y."/>
        </authorList>
    </citation>
    <scope>NUCLEOTIDE SEQUENCE [LARGE SCALE GENOMIC DNA]</scope>
    <source>
        <strain evidence="1 2">SaN35-3</strain>
    </source>
</reference>
<accession>A0ABY9JXS5</accession>
<protein>
    <submittedName>
        <fullName evidence="1">Uncharacterized protein</fullName>
    </submittedName>
</protein>
<evidence type="ECO:0000313" key="1">
    <source>
        <dbReference type="EMBL" id="WLR43245.1"/>
    </source>
</evidence>
<proteinExistence type="predicted"/>
<dbReference type="InterPro" id="IPR011045">
    <property type="entry name" value="N2O_reductase_N"/>
</dbReference>
<keyword evidence="2" id="KW-1185">Reference proteome</keyword>